<dbReference type="STRING" id="2070753.A0A3A3A076"/>
<keyword evidence="2" id="KW-0285">Flavoprotein</keyword>
<dbReference type="AlphaFoldDB" id="A0A3A3A076"/>
<dbReference type="OrthoDB" id="202203at2759"/>
<sequence>MTTTTTSIVVIGGSYAGIGVSHGLLQQLPNIKVTLINPSTDLSYNIASPRFLTKPDLIPEERYIFSIPDAFKKYSTDSFQFVHGKAKEINLENKLVSVEGSTEDIKYDYLVIASGSTTPASIGKESFPAPFKAPIDGDVRDAIKKTHSAIGVSKSIIIGGAGPVGVEFAGELVEVFGGDAKKEITLISGTEKPLASLMNSAQDAAAQILRDKGVTLKTSAQIEKAEYDDTAKQWTVTLAGGETLKADLYISAMGTIPNNNFIPSSLLDKEGWVGVDKHLRALNDKGDAESNVYALGDISSHKDRLLLRVPPQIATVVANLKHDITGDGGLRVYLPEEEWMAMLVPIGRSTGTGVIGNWRVWGFLVSFMKGRDFLIGKAPSLVQG</sequence>
<keyword evidence="7" id="KW-1185">Reference proteome</keyword>
<dbReference type="GO" id="GO:0005737">
    <property type="term" value="C:cytoplasm"/>
    <property type="evidence" value="ECO:0007669"/>
    <property type="project" value="TreeGrafter"/>
</dbReference>
<evidence type="ECO:0000256" key="1">
    <source>
        <dbReference type="ARBA" id="ARBA00006442"/>
    </source>
</evidence>
<keyword evidence="4" id="KW-0560">Oxidoreductase</keyword>
<dbReference type="PRINTS" id="PR00368">
    <property type="entry name" value="FADPNR"/>
</dbReference>
<name>A0A3A3A076_9EURO</name>
<dbReference type="Pfam" id="PF07992">
    <property type="entry name" value="Pyr_redox_2"/>
    <property type="match status" value="1"/>
</dbReference>
<evidence type="ECO:0000256" key="4">
    <source>
        <dbReference type="ARBA" id="ARBA00023002"/>
    </source>
</evidence>
<feature type="domain" description="FAD/NAD(P)-binding" evidence="5">
    <location>
        <begin position="7"/>
        <end position="302"/>
    </location>
</feature>
<dbReference type="Proteomes" id="UP000266188">
    <property type="component" value="Unassembled WGS sequence"/>
</dbReference>
<gene>
    <name evidence="6" type="ORF">PHISCL_00612</name>
</gene>
<dbReference type="Gene3D" id="3.50.50.100">
    <property type="match status" value="1"/>
</dbReference>
<evidence type="ECO:0000259" key="5">
    <source>
        <dbReference type="Pfam" id="PF07992"/>
    </source>
</evidence>
<evidence type="ECO:0000256" key="3">
    <source>
        <dbReference type="ARBA" id="ARBA00022827"/>
    </source>
</evidence>
<evidence type="ECO:0000313" key="6">
    <source>
        <dbReference type="EMBL" id="RJE27027.1"/>
    </source>
</evidence>
<dbReference type="SUPFAM" id="SSF51905">
    <property type="entry name" value="FAD/NAD(P)-binding domain"/>
    <property type="match status" value="1"/>
</dbReference>
<keyword evidence="3" id="KW-0274">FAD</keyword>
<comment type="similarity">
    <text evidence="1">Belongs to the FAD-dependent oxidoreductase family.</text>
</comment>
<protein>
    <submittedName>
        <fullName evidence="6">AMID-like mitochondrial oxidoreductase</fullName>
    </submittedName>
</protein>
<proteinExistence type="inferred from homology"/>
<dbReference type="PANTHER" id="PTHR43735">
    <property type="entry name" value="APOPTOSIS-INDUCING FACTOR 1"/>
    <property type="match status" value="1"/>
</dbReference>
<organism evidence="6 7">
    <name type="scientific">Aspergillus sclerotialis</name>
    <dbReference type="NCBI Taxonomy" id="2070753"/>
    <lineage>
        <taxon>Eukaryota</taxon>
        <taxon>Fungi</taxon>
        <taxon>Dikarya</taxon>
        <taxon>Ascomycota</taxon>
        <taxon>Pezizomycotina</taxon>
        <taxon>Eurotiomycetes</taxon>
        <taxon>Eurotiomycetidae</taxon>
        <taxon>Eurotiales</taxon>
        <taxon>Aspergillaceae</taxon>
        <taxon>Aspergillus</taxon>
        <taxon>Aspergillus subgen. Polypaecilum</taxon>
    </lineage>
</organism>
<dbReference type="PANTHER" id="PTHR43735:SF3">
    <property type="entry name" value="FERROPTOSIS SUPPRESSOR PROTEIN 1"/>
    <property type="match status" value="1"/>
</dbReference>
<dbReference type="GO" id="GO:0050660">
    <property type="term" value="F:flavin adenine dinucleotide binding"/>
    <property type="evidence" value="ECO:0007669"/>
    <property type="project" value="TreeGrafter"/>
</dbReference>
<comment type="caution">
    <text evidence="6">The sequence shown here is derived from an EMBL/GenBank/DDBJ whole genome shotgun (WGS) entry which is preliminary data.</text>
</comment>
<dbReference type="InterPro" id="IPR023753">
    <property type="entry name" value="FAD/NAD-binding_dom"/>
</dbReference>
<accession>A0A3A3A076</accession>
<evidence type="ECO:0000313" key="7">
    <source>
        <dbReference type="Proteomes" id="UP000266188"/>
    </source>
</evidence>
<evidence type="ECO:0000256" key="2">
    <source>
        <dbReference type="ARBA" id="ARBA00022630"/>
    </source>
</evidence>
<dbReference type="GO" id="GO:0004174">
    <property type="term" value="F:electron-transferring-flavoprotein dehydrogenase activity"/>
    <property type="evidence" value="ECO:0007669"/>
    <property type="project" value="TreeGrafter"/>
</dbReference>
<dbReference type="EMBL" id="MVGC01000010">
    <property type="protein sequence ID" value="RJE27027.1"/>
    <property type="molecule type" value="Genomic_DNA"/>
</dbReference>
<dbReference type="InterPro" id="IPR036188">
    <property type="entry name" value="FAD/NAD-bd_sf"/>
</dbReference>
<reference evidence="7" key="1">
    <citation type="submission" date="2017-02" db="EMBL/GenBank/DDBJ databases">
        <authorList>
            <person name="Tafer H."/>
            <person name="Lopandic K."/>
        </authorList>
    </citation>
    <scope>NUCLEOTIDE SEQUENCE [LARGE SCALE GENOMIC DNA]</scope>
    <source>
        <strain evidence="7">CBS 366.77</strain>
    </source>
</reference>